<dbReference type="Proteomes" id="UP000033048">
    <property type="component" value="Chromosome"/>
</dbReference>
<dbReference type="GeneID" id="24893841"/>
<dbReference type="KEGG" id="mmet:MCMEM_1297"/>
<evidence type="ECO:0000313" key="2">
    <source>
        <dbReference type="EMBL" id="AKB85350.1"/>
    </source>
</evidence>
<feature type="domain" description="DNA ligase D 3'-phosphoesterase" evidence="1">
    <location>
        <begin position="16"/>
        <end position="116"/>
    </location>
</feature>
<dbReference type="PATRIC" id="fig|1434104.5.peg.1419"/>
<accession>A0A0E3WZU5</accession>
<dbReference type="GO" id="GO:0003910">
    <property type="term" value="F:DNA ligase (ATP) activity"/>
    <property type="evidence" value="ECO:0007669"/>
    <property type="project" value="UniProtKB-EC"/>
</dbReference>
<proteinExistence type="predicted"/>
<dbReference type="Pfam" id="PF13298">
    <property type="entry name" value="LigD_N"/>
    <property type="match status" value="1"/>
</dbReference>
<evidence type="ECO:0000259" key="1">
    <source>
        <dbReference type="Pfam" id="PF13298"/>
    </source>
</evidence>
<keyword evidence="2" id="KW-0436">Ligase</keyword>
<dbReference type="HOGENOM" id="CLU_008325_5_2_2"/>
<dbReference type="EMBL" id="CP009518">
    <property type="protein sequence ID" value="AKB85350.1"/>
    <property type="molecule type" value="Genomic_DNA"/>
</dbReference>
<dbReference type="AlphaFoldDB" id="A0A0E3WZU5"/>
<keyword evidence="3" id="KW-1185">Reference proteome</keyword>
<dbReference type="RefSeq" id="WP_048205455.1">
    <property type="nucleotide sequence ID" value="NZ_CP009518.1"/>
</dbReference>
<gene>
    <name evidence="2" type="ORF">MCMEM_1297</name>
</gene>
<dbReference type="PANTHER" id="PTHR39465">
    <property type="entry name" value="DNA LIGASE D, 3'-PHOSPHOESTERASE DOMAIN"/>
    <property type="match status" value="1"/>
</dbReference>
<dbReference type="InterPro" id="IPR014144">
    <property type="entry name" value="LigD_PE_domain"/>
</dbReference>
<organism evidence="2 3">
    <name type="scientific">Methanococcoides methylutens MM1</name>
    <dbReference type="NCBI Taxonomy" id="1434104"/>
    <lineage>
        <taxon>Archaea</taxon>
        <taxon>Methanobacteriati</taxon>
        <taxon>Methanobacteriota</taxon>
        <taxon>Stenosarchaea group</taxon>
        <taxon>Methanomicrobia</taxon>
        <taxon>Methanosarcinales</taxon>
        <taxon>Methanosarcinaceae</taxon>
        <taxon>Methanococcoides</taxon>
    </lineage>
</organism>
<dbReference type="STRING" id="1434104.MCMEM_1297"/>
<dbReference type="NCBIfam" id="TIGR02777">
    <property type="entry name" value="LigD_PE_dom"/>
    <property type="match status" value="1"/>
</dbReference>
<evidence type="ECO:0000313" key="3">
    <source>
        <dbReference type="Proteomes" id="UP000033048"/>
    </source>
</evidence>
<dbReference type="EC" id="6.5.1.1" evidence="2"/>
<name>A0A0E3WZU5_METMT</name>
<dbReference type="PANTHER" id="PTHR39465:SF1">
    <property type="entry name" value="DNA LIGASE D 3'-PHOSPHOESTERASE DOMAIN-CONTAINING PROTEIN"/>
    <property type="match status" value="1"/>
</dbReference>
<dbReference type="OrthoDB" id="8456at2157"/>
<protein>
    <submittedName>
        <fullName evidence="2">ATP-dependent DNA ligase clustered with Ku protein, LigD</fullName>
        <ecNumber evidence="2">6.5.1.1</ecNumber>
    </submittedName>
</protein>
<sequence>MTDKDKEKDALIFVIQKHHAKNLHYDLRLEMDGVLKSWAIPKEPPTVEGIKRLAIQVDDHDLDYADFEGTIPEGSYGAGKVEIWDRGTFEPESVKEKKIVFSLSGEKMKGKFVLVKTNFGKYENDWLFFKKKE</sequence>
<reference evidence="2 3" key="1">
    <citation type="submission" date="2014-07" db="EMBL/GenBank/DDBJ databases">
        <title>Methanogenic archaea and the global carbon cycle.</title>
        <authorList>
            <person name="Henriksen J.R."/>
            <person name="Luke J."/>
            <person name="Reinhart S."/>
            <person name="Benedict M.N."/>
            <person name="Youngblut N.D."/>
            <person name="Metcalf M.E."/>
            <person name="Whitaker R.J."/>
            <person name="Metcalf W.W."/>
        </authorList>
    </citation>
    <scope>NUCLEOTIDE SEQUENCE [LARGE SCALE GENOMIC DNA]</scope>
    <source>
        <strain evidence="2 3">MM1</strain>
    </source>
</reference>